<evidence type="ECO:0000256" key="8">
    <source>
        <dbReference type="ARBA" id="ARBA00022737"/>
    </source>
</evidence>
<dbReference type="InterPro" id="IPR023827">
    <property type="entry name" value="Peptidase_S8_Asp-AS"/>
</dbReference>
<proteinExistence type="inferred from homology"/>
<comment type="cofactor">
    <cofactor evidence="1">
        <name>Ca(2+)</name>
        <dbReference type="ChEBI" id="CHEBI:29108"/>
    </cofactor>
</comment>
<dbReference type="GO" id="GO:0005576">
    <property type="term" value="C:extracellular region"/>
    <property type="evidence" value="ECO:0007669"/>
    <property type="project" value="UniProtKB-SubCell"/>
</dbReference>
<keyword evidence="8" id="KW-0677">Repeat</keyword>
<evidence type="ECO:0000256" key="4">
    <source>
        <dbReference type="ARBA" id="ARBA00022512"/>
    </source>
</evidence>
<evidence type="ECO:0000256" key="7">
    <source>
        <dbReference type="ARBA" id="ARBA00022729"/>
    </source>
</evidence>
<dbReference type="PATRIC" id="fig|1473.5.peg.4645"/>
<dbReference type="PRINTS" id="PR00723">
    <property type="entry name" value="SUBTILISIN"/>
</dbReference>
<dbReference type="CDD" id="cd07475">
    <property type="entry name" value="Peptidases_S8_C5a_Peptidase"/>
    <property type="match status" value="1"/>
</dbReference>
<evidence type="ECO:0000256" key="10">
    <source>
        <dbReference type="ARBA" id="ARBA00022825"/>
    </source>
</evidence>
<evidence type="ECO:0000256" key="1">
    <source>
        <dbReference type="ARBA" id="ARBA00001913"/>
    </source>
</evidence>
<evidence type="ECO:0000259" key="16">
    <source>
        <dbReference type="Pfam" id="PF00082"/>
    </source>
</evidence>
<dbReference type="Gene3D" id="2.60.40.4070">
    <property type="match status" value="1"/>
</dbReference>
<dbReference type="EMBL" id="LGTO01000005">
    <property type="protein sequence ID" value="KNE21583.1"/>
    <property type="molecule type" value="Genomic_DNA"/>
</dbReference>
<dbReference type="InterPro" id="IPR010435">
    <property type="entry name" value="C5a/SBT2-like_Fn3"/>
</dbReference>
<dbReference type="OrthoDB" id="9798386at2"/>
<dbReference type="Gene3D" id="3.50.30.30">
    <property type="match status" value="1"/>
</dbReference>
<dbReference type="PROSITE" id="PS00138">
    <property type="entry name" value="SUBTILASE_SER"/>
    <property type="match status" value="1"/>
</dbReference>
<dbReference type="PROSITE" id="PS51892">
    <property type="entry name" value="SUBTILASE"/>
    <property type="match status" value="1"/>
</dbReference>
<evidence type="ECO:0000256" key="3">
    <source>
        <dbReference type="ARBA" id="ARBA00011073"/>
    </source>
</evidence>
<feature type="active site" description="Charge relay system" evidence="12 13">
    <location>
        <position position="580"/>
    </location>
</feature>
<feature type="signal peptide" evidence="15">
    <location>
        <begin position="1"/>
        <end position="29"/>
    </location>
</feature>
<evidence type="ECO:0000256" key="9">
    <source>
        <dbReference type="ARBA" id="ARBA00022801"/>
    </source>
</evidence>
<dbReference type="InterPro" id="IPR015500">
    <property type="entry name" value="Peptidase_S8_subtilisin-rel"/>
</dbReference>
<feature type="active site" description="Charge relay system" evidence="12 13">
    <location>
        <position position="190"/>
    </location>
</feature>
<dbReference type="PANTHER" id="PTHR43806">
    <property type="entry name" value="PEPTIDASE S8"/>
    <property type="match status" value="1"/>
</dbReference>
<evidence type="ECO:0000313" key="19">
    <source>
        <dbReference type="EMBL" id="KNE21583.1"/>
    </source>
</evidence>
<feature type="domain" description="C5a peptidase/Subtilisin-like protease SBT2-like Fn3-like" evidence="18">
    <location>
        <begin position="662"/>
        <end position="786"/>
    </location>
</feature>
<dbReference type="Gene3D" id="3.40.50.200">
    <property type="entry name" value="Peptidase S8/S53 domain"/>
    <property type="match status" value="1"/>
</dbReference>
<dbReference type="GeneID" id="80427570"/>
<dbReference type="InterPro" id="IPR050131">
    <property type="entry name" value="Peptidase_S8_subtilisin-like"/>
</dbReference>
<name>A0A0L0QTR3_VIRPA</name>
<feature type="chain" id="PRO_5005546476" evidence="15">
    <location>
        <begin position="30"/>
        <end position="1261"/>
    </location>
</feature>
<dbReference type="AlphaFoldDB" id="A0A0L0QTR3"/>
<protein>
    <submittedName>
        <fullName evidence="19">Lactocepin</fullName>
    </submittedName>
</protein>
<dbReference type="InterPro" id="IPR046450">
    <property type="entry name" value="PA_dom_sf"/>
</dbReference>
<keyword evidence="5" id="KW-0964">Secreted</keyword>
<dbReference type="PROSITE" id="PS00136">
    <property type="entry name" value="SUBTILASE_ASP"/>
    <property type="match status" value="1"/>
</dbReference>
<keyword evidence="10 13" id="KW-0720">Serine protease</keyword>
<evidence type="ECO:0000256" key="14">
    <source>
        <dbReference type="RuleBase" id="RU003355"/>
    </source>
</evidence>
<evidence type="ECO:0000313" key="20">
    <source>
        <dbReference type="Proteomes" id="UP000036780"/>
    </source>
</evidence>
<evidence type="ECO:0000256" key="12">
    <source>
        <dbReference type="PIRSR" id="PIRSR615500-1"/>
    </source>
</evidence>
<feature type="domain" description="PA" evidence="17">
    <location>
        <begin position="439"/>
        <end position="510"/>
    </location>
</feature>
<dbReference type="GO" id="GO:0006508">
    <property type="term" value="P:proteolysis"/>
    <property type="evidence" value="ECO:0007669"/>
    <property type="project" value="UniProtKB-KW"/>
</dbReference>
<keyword evidence="11" id="KW-0106">Calcium</keyword>
<dbReference type="CDD" id="cd02133">
    <property type="entry name" value="PA_C5a_like"/>
    <property type="match status" value="1"/>
</dbReference>
<dbReference type="PANTHER" id="PTHR43806:SF11">
    <property type="entry name" value="CEREVISIN-RELATED"/>
    <property type="match status" value="1"/>
</dbReference>
<comment type="caution">
    <text evidence="19">The sequence shown here is derived from an EMBL/GenBank/DDBJ whole genome shotgun (WGS) entry which is preliminary data.</text>
</comment>
<keyword evidence="4" id="KW-0134">Cell wall</keyword>
<dbReference type="Gene3D" id="2.60.40.1710">
    <property type="entry name" value="Subtilisin-like superfamily"/>
    <property type="match status" value="1"/>
</dbReference>
<dbReference type="RefSeq" id="WP_050351015.1">
    <property type="nucleotide sequence ID" value="NZ_CP073011.1"/>
</dbReference>
<keyword evidence="20" id="KW-1185">Reference proteome</keyword>
<dbReference type="InterPro" id="IPR000209">
    <property type="entry name" value="Peptidase_S8/S53_dom"/>
</dbReference>
<evidence type="ECO:0000256" key="13">
    <source>
        <dbReference type="PROSITE-ProRule" id="PRU01240"/>
    </source>
</evidence>
<evidence type="ECO:0000256" key="6">
    <source>
        <dbReference type="ARBA" id="ARBA00022670"/>
    </source>
</evidence>
<evidence type="ECO:0000256" key="2">
    <source>
        <dbReference type="ARBA" id="ARBA00004613"/>
    </source>
</evidence>
<gene>
    <name evidence="19" type="ORF">AFK71_08000</name>
</gene>
<dbReference type="Pfam" id="PF00082">
    <property type="entry name" value="Peptidase_S8"/>
    <property type="match status" value="1"/>
</dbReference>
<dbReference type="InterPro" id="IPR022398">
    <property type="entry name" value="Peptidase_S8_His-AS"/>
</dbReference>
<feature type="domain" description="Peptidase S8/S53" evidence="16">
    <location>
        <begin position="181"/>
        <end position="638"/>
    </location>
</feature>
<dbReference type="InterPro" id="IPR023828">
    <property type="entry name" value="Peptidase_S8_Ser-AS"/>
</dbReference>
<dbReference type="GO" id="GO:0004252">
    <property type="term" value="F:serine-type endopeptidase activity"/>
    <property type="evidence" value="ECO:0007669"/>
    <property type="project" value="UniProtKB-UniRule"/>
</dbReference>
<dbReference type="PROSITE" id="PS00137">
    <property type="entry name" value="SUBTILASE_HIS"/>
    <property type="match status" value="1"/>
</dbReference>
<dbReference type="InterPro" id="IPR013783">
    <property type="entry name" value="Ig-like_fold"/>
</dbReference>
<evidence type="ECO:0000259" key="17">
    <source>
        <dbReference type="Pfam" id="PF02225"/>
    </source>
</evidence>
<evidence type="ECO:0000259" key="18">
    <source>
        <dbReference type="Pfam" id="PF06280"/>
    </source>
</evidence>
<comment type="subcellular location">
    <subcellularLocation>
        <location evidence="2">Secreted</location>
    </subcellularLocation>
</comment>
<keyword evidence="6 13" id="KW-0645">Protease</keyword>
<dbReference type="GO" id="GO:0016020">
    <property type="term" value="C:membrane"/>
    <property type="evidence" value="ECO:0007669"/>
    <property type="project" value="InterPro"/>
</dbReference>
<keyword evidence="9 13" id="KW-0378">Hydrolase</keyword>
<dbReference type="Proteomes" id="UP000036780">
    <property type="component" value="Unassembled WGS sequence"/>
</dbReference>
<sequence length="1261" mass="139631">MKLRLTIKRSFIMLFVFLLMFSSFSTVHAVKQLPQMKNQPDLTSEKLKETSNPNKKVRVIVEVEDKPAIEIATKKGIMFKQMPKNEKKKLENGAKKKQKSVKEEMKQKKVDATYYEEFTTVVNGFSAEVKQGDLEKIKEMNNVKKVHTVNEYKRPIAIPDMKYSKELVEAQQAWREYDFKGEGMVVGIIDTGIDPTHQDMMLSDEQTAELTEDEVEQIVDNESLPGKFYTEKIPYGYNYMDNNGEIREIHAGANYHGMHVAGTVAANGNEESSGVVGVAPEAQLLALKVFGNDPEMQSTFGDIYVKAIDDAIKLGADALNMSLGSPAGYVNDDAPEQQAVSRAVENGVLMSISAGNNALFGDGFAYPDAANPDYGVAGSPGVSSDSLQVASFENTFMEVDKLTYTIDDQKESAAFLSAGNTSPDADGTSFPVFDAGLGYPEDFEGKDPEGKYALIQRGELAFTDKALNAQAAGAAGVIIYNNTDGIIRMATSAEITIPQLFMLKSDGDKLAAALAEEKPVNIVFSGETTTIDNPDAGKMSAFTSWGLTPNLDFKPEITAPGGQIYSTLNDNQYGLMSGTSMAAPHVAGGGALVLQRVDEEFGYEQADRIQFAKNVIMNTADQIQFEEEPVSPRRQGSGIMQLHAALTTPVVVTESKTKEAKVALKEISENRVSFELTAENFQDTAVSYDVTATAQTDTAANSNENFVTAPNLLPSNDLGDIVTINGKEQATIEVPANGKTTFTVTVDVSSVDNQLSEVFTSGYWLEGFVRLTDRTDSHPQLTVPYVGFKGKWDKASIFDQPVWEEDSFYGMTGVVTSTGKDENGDMQYNYLGEDLATGEIDPEKIAFSPNDDGIKDDALPILSFLRNAKEARFTVLDEQGKKIRTIRLESGIRKDYYDSGNGTYYSISSDRVWDGKIKGKPAPEGNYYLQAEAKIDYKGAEWQTLQLPIILDTTAPKVEATYSFDDEKLTVSAQDAKKGSGVASWEVFVNKEPVLEEPYVNGEKEHPLSDIDPDATITVRVQDYAGNETEVKAEMQEPDKTAPDLRLITPENLGVDNQREVVFSGYVTDKSGVKEVTIDGKKATLEFNKENKRYEFSLSVKHKKDGYYFKHMKAVDNLGNETEIGRRYFVDTKEAKLNIKGKKKTKEDTLTVKAKVRDNFDDINVFVDGDHVYKHELSEPYGKNSFNEQIEVELELEDGKNEFEFKVVDLAGHETVKTYTVTKHEDSKEDEGEEGNEFENFFSYLFSKLWIMFGKLWTVFG</sequence>
<dbReference type="SUPFAM" id="SSF52025">
    <property type="entry name" value="PA domain"/>
    <property type="match status" value="1"/>
</dbReference>
<feature type="active site" description="Charge relay system" evidence="12 13">
    <location>
        <position position="256"/>
    </location>
</feature>
<dbReference type="Pfam" id="PF02225">
    <property type="entry name" value="PA"/>
    <property type="match status" value="1"/>
</dbReference>
<dbReference type="InterPro" id="IPR036852">
    <property type="entry name" value="Peptidase_S8/S53_dom_sf"/>
</dbReference>
<accession>A0A0L0QTR3</accession>
<dbReference type="SUPFAM" id="SSF52743">
    <property type="entry name" value="Subtilisin-like"/>
    <property type="match status" value="1"/>
</dbReference>
<reference evidence="20" key="1">
    <citation type="submission" date="2015-07" db="EMBL/GenBank/DDBJ databases">
        <title>Fjat-10053 dsm26.</title>
        <authorList>
            <person name="Liu B."/>
            <person name="Wang J."/>
            <person name="Zhu Y."/>
            <person name="Liu G."/>
            <person name="Chen Q."/>
            <person name="Chen Z."/>
            <person name="Lan J."/>
            <person name="Che J."/>
            <person name="Ge C."/>
            <person name="Shi H."/>
            <person name="Pan Z."/>
            <person name="Liu X."/>
        </authorList>
    </citation>
    <scope>NUCLEOTIDE SEQUENCE [LARGE SCALE GENOMIC DNA]</scope>
    <source>
        <strain evidence="20">DSM 26</strain>
    </source>
</reference>
<keyword evidence="7 15" id="KW-0732">Signal</keyword>
<dbReference type="InterPro" id="IPR034216">
    <property type="entry name" value="C5a_Peptidase"/>
</dbReference>
<organism evidence="19 20">
    <name type="scientific">Virgibacillus pantothenticus</name>
    <dbReference type="NCBI Taxonomy" id="1473"/>
    <lineage>
        <taxon>Bacteria</taxon>
        <taxon>Bacillati</taxon>
        <taxon>Bacillota</taxon>
        <taxon>Bacilli</taxon>
        <taxon>Bacillales</taxon>
        <taxon>Bacillaceae</taxon>
        <taxon>Virgibacillus</taxon>
    </lineage>
</organism>
<evidence type="ECO:0000256" key="5">
    <source>
        <dbReference type="ARBA" id="ARBA00022525"/>
    </source>
</evidence>
<evidence type="ECO:0000256" key="15">
    <source>
        <dbReference type="SAM" id="SignalP"/>
    </source>
</evidence>
<evidence type="ECO:0000256" key="11">
    <source>
        <dbReference type="ARBA" id="ARBA00022837"/>
    </source>
</evidence>
<comment type="similarity">
    <text evidence="3 13 14">Belongs to the peptidase S8 family.</text>
</comment>
<dbReference type="InterPro" id="IPR003137">
    <property type="entry name" value="PA_domain"/>
</dbReference>
<dbReference type="Pfam" id="PF06280">
    <property type="entry name" value="fn3_5"/>
    <property type="match status" value="1"/>
</dbReference>
<dbReference type="Gene3D" id="2.60.40.10">
    <property type="entry name" value="Immunoglobulins"/>
    <property type="match status" value="1"/>
</dbReference>